<evidence type="ECO:0000313" key="1">
    <source>
        <dbReference type="EMBL" id="QPL54794.1"/>
    </source>
</evidence>
<organism evidence="1 2">
    <name type="scientific">Vibrio navarrensis</name>
    <dbReference type="NCBI Taxonomy" id="29495"/>
    <lineage>
        <taxon>Bacteria</taxon>
        <taxon>Pseudomonadati</taxon>
        <taxon>Pseudomonadota</taxon>
        <taxon>Gammaproteobacteria</taxon>
        <taxon>Vibrionales</taxon>
        <taxon>Vibrionaceae</taxon>
        <taxon>Vibrio</taxon>
    </lineage>
</organism>
<protein>
    <submittedName>
        <fullName evidence="1">Uncharacterized protein</fullName>
    </submittedName>
</protein>
<dbReference type="EMBL" id="CP065217">
    <property type="protein sequence ID" value="QPL54794.1"/>
    <property type="molecule type" value="Genomic_DNA"/>
</dbReference>
<proteinExistence type="predicted"/>
<sequence>MEMRQLDIIKKIIKKRIESGKSSFDRQDKTLIIPKVSYDKVSMKGSLNNEEWAFHVGYCFRDALDLQYLKRKRDKKDVYLWTQGPIISFKEGDMLDKKTGDIALQVKNALPMGWSEEKNEMYYGFVIYREFDIASNTYKGEKRVNQLEFLDILINGHDYQIQAGSGL</sequence>
<reference evidence="1 2" key="1">
    <citation type="submission" date="2020-11" db="EMBL/GenBank/DDBJ databases">
        <title>Complete and Circularized Genome Assembly of a human isolate of Vibrio navarrensis biotype pommerensis with MiSeq and MinION Sequence Data.</title>
        <authorList>
            <person name="Schwartz K."/>
            <person name="Borowiak M."/>
            <person name="Deneke C."/>
            <person name="Balau V."/>
            <person name="Metelmann C."/>
            <person name="Strauch E."/>
        </authorList>
    </citation>
    <scope>NUCLEOTIDE SEQUENCE [LARGE SCALE GENOMIC DNA]</scope>
    <source>
        <strain evidence="1 2">20-VB00237</strain>
    </source>
</reference>
<gene>
    <name evidence="1" type="ORF">I3X05_06625</name>
</gene>
<name>A0AAJ4IDC1_9VIBR</name>
<dbReference type="AlphaFoldDB" id="A0AAJ4IDC1"/>
<dbReference type="RefSeq" id="WP_039437031.1">
    <property type="nucleotide sequence ID" value="NZ_CP065217.1"/>
</dbReference>
<accession>A0AAJ4IDC1</accession>
<dbReference type="Proteomes" id="UP000594435">
    <property type="component" value="Chromosome 1"/>
</dbReference>
<evidence type="ECO:0000313" key="2">
    <source>
        <dbReference type="Proteomes" id="UP000594435"/>
    </source>
</evidence>